<evidence type="ECO:0000313" key="6">
    <source>
        <dbReference type="EMBL" id="KKN60614.1"/>
    </source>
</evidence>
<keyword evidence="2" id="KW-0846">Cobalamin</keyword>
<dbReference type="GO" id="GO:0031419">
    <property type="term" value="F:cobalamin binding"/>
    <property type="evidence" value="ECO:0007669"/>
    <property type="project" value="UniProtKB-KW"/>
</dbReference>
<reference evidence="6" key="1">
    <citation type="journal article" date="2015" name="Nature">
        <title>Complex archaea that bridge the gap between prokaryotes and eukaryotes.</title>
        <authorList>
            <person name="Spang A."/>
            <person name="Saw J.H."/>
            <person name="Jorgensen S.L."/>
            <person name="Zaremba-Niedzwiedzka K."/>
            <person name="Martijn J."/>
            <person name="Lind A.E."/>
            <person name="van Eijk R."/>
            <person name="Schleper C."/>
            <person name="Guy L."/>
            <person name="Ettema T.J."/>
        </authorList>
    </citation>
    <scope>NUCLEOTIDE SEQUENCE</scope>
</reference>
<protein>
    <recommendedName>
        <fullName evidence="5">Ribonucleotide reductase large subunit N-terminal domain-containing protein</fullName>
    </recommendedName>
</protein>
<keyword evidence="4" id="KW-0170">Cobalt</keyword>
<feature type="non-terminal residue" evidence="6">
    <location>
        <position position="104"/>
    </location>
</feature>
<dbReference type="GO" id="GO:0005524">
    <property type="term" value="F:ATP binding"/>
    <property type="evidence" value="ECO:0007669"/>
    <property type="project" value="InterPro"/>
</dbReference>
<gene>
    <name evidence="6" type="ORF">LCGC14_0530540</name>
</gene>
<dbReference type="PANTHER" id="PTHR43371:SF1">
    <property type="entry name" value="RIBONUCLEOSIDE-DIPHOSPHATE REDUCTASE"/>
    <property type="match status" value="1"/>
</dbReference>
<dbReference type="Pfam" id="PF00317">
    <property type="entry name" value="Ribonuc_red_lgN"/>
    <property type="match status" value="1"/>
</dbReference>
<evidence type="ECO:0000256" key="4">
    <source>
        <dbReference type="ARBA" id="ARBA00023285"/>
    </source>
</evidence>
<accession>A0A0F9S0J8</accession>
<dbReference type="InterPro" id="IPR013509">
    <property type="entry name" value="RNR_lsu_N"/>
</dbReference>
<sequence length="104" mass="11763">MSNGRLSDNAITVAESRYFMDGEDWESCAQRVGSVVAAAENSHVMKYAPKFSEMIYNLDFLPGGRILRNAGRQRGSMFNCYHLPMGDSREEIGQFYKDSLILWG</sequence>
<proteinExistence type="predicted"/>
<dbReference type="SUPFAM" id="SSF51998">
    <property type="entry name" value="PFL-like glycyl radical enzymes"/>
    <property type="match status" value="1"/>
</dbReference>
<dbReference type="GO" id="GO:0004748">
    <property type="term" value="F:ribonucleoside-diphosphate reductase activity, thioredoxin disulfide as acceptor"/>
    <property type="evidence" value="ECO:0007669"/>
    <property type="project" value="InterPro"/>
</dbReference>
<comment type="caution">
    <text evidence="6">The sequence shown here is derived from an EMBL/GenBank/DDBJ whole genome shotgun (WGS) entry which is preliminary data.</text>
</comment>
<dbReference type="AlphaFoldDB" id="A0A0F9S0J8"/>
<dbReference type="GO" id="GO:0009263">
    <property type="term" value="P:deoxyribonucleotide biosynthetic process"/>
    <property type="evidence" value="ECO:0007669"/>
    <property type="project" value="InterPro"/>
</dbReference>
<evidence type="ECO:0000256" key="2">
    <source>
        <dbReference type="ARBA" id="ARBA00022628"/>
    </source>
</evidence>
<dbReference type="PANTHER" id="PTHR43371">
    <property type="entry name" value="VITAMIN B12-DEPENDENT RIBONUCLEOTIDE REDUCTASE"/>
    <property type="match status" value="1"/>
</dbReference>
<keyword evidence="3" id="KW-0560">Oxidoreductase</keyword>
<feature type="domain" description="Ribonucleotide reductase large subunit N-terminal" evidence="5">
    <location>
        <begin position="6"/>
        <end position="75"/>
    </location>
</feature>
<comment type="cofactor">
    <cofactor evidence="1">
        <name>adenosylcob(III)alamin</name>
        <dbReference type="ChEBI" id="CHEBI:18408"/>
    </cofactor>
</comment>
<organism evidence="6">
    <name type="scientific">marine sediment metagenome</name>
    <dbReference type="NCBI Taxonomy" id="412755"/>
    <lineage>
        <taxon>unclassified sequences</taxon>
        <taxon>metagenomes</taxon>
        <taxon>ecological metagenomes</taxon>
    </lineage>
</organism>
<dbReference type="Gene3D" id="3.20.70.20">
    <property type="match status" value="1"/>
</dbReference>
<name>A0A0F9S0J8_9ZZZZ</name>
<dbReference type="EMBL" id="LAZR01000690">
    <property type="protein sequence ID" value="KKN60614.1"/>
    <property type="molecule type" value="Genomic_DNA"/>
</dbReference>
<evidence type="ECO:0000259" key="5">
    <source>
        <dbReference type="Pfam" id="PF00317"/>
    </source>
</evidence>
<evidence type="ECO:0000256" key="3">
    <source>
        <dbReference type="ARBA" id="ARBA00023002"/>
    </source>
</evidence>
<evidence type="ECO:0000256" key="1">
    <source>
        <dbReference type="ARBA" id="ARBA00001922"/>
    </source>
</evidence>
<dbReference type="InterPro" id="IPR050862">
    <property type="entry name" value="RdRp_reductase_class-2"/>
</dbReference>